<keyword evidence="3" id="KW-0812">Transmembrane</keyword>
<keyword evidence="5" id="KW-1185">Reference proteome</keyword>
<feature type="coiled-coil region" evidence="1">
    <location>
        <begin position="120"/>
        <end position="154"/>
    </location>
</feature>
<proteinExistence type="predicted"/>
<evidence type="ECO:0000256" key="3">
    <source>
        <dbReference type="SAM" id="Phobius"/>
    </source>
</evidence>
<gene>
    <name evidence="4" type="ORF">GSLYS_00013243001</name>
</gene>
<evidence type="ECO:0000313" key="4">
    <source>
        <dbReference type="EMBL" id="CAL1539472.1"/>
    </source>
</evidence>
<evidence type="ECO:0000256" key="1">
    <source>
        <dbReference type="SAM" id="Coils"/>
    </source>
</evidence>
<feature type="region of interest" description="Disordered" evidence="2">
    <location>
        <begin position="194"/>
        <end position="226"/>
    </location>
</feature>
<comment type="caution">
    <text evidence="4">The sequence shown here is derived from an EMBL/GenBank/DDBJ whole genome shotgun (WGS) entry which is preliminary data.</text>
</comment>
<dbReference type="EMBL" id="CAXITT010000340">
    <property type="protein sequence ID" value="CAL1539472.1"/>
    <property type="molecule type" value="Genomic_DNA"/>
</dbReference>
<feature type="transmembrane region" description="Helical" evidence="3">
    <location>
        <begin position="37"/>
        <end position="55"/>
    </location>
</feature>
<feature type="transmembrane region" description="Helical" evidence="3">
    <location>
        <begin position="161"/>
        <end position="177"/>
    </location>
</feature>
<reference evidence="4 5" key="1">
    <citation type="submission" date="2024-04" db="EMBL/GenBank/DDBJ databases">
        <authorList>
            <consortium name="Genoscope - CEA"/>
            <person name="William W."/>
        </authorList>
    </citation>
    <scope>NUCLEOTIDE SEQUENCE [LARGE SCALE GENOMIC DNA]</scope>
</reference>
<evidence type="ECO:0000256" key="2">
    <source>
        <dbReference type="SAM" id="MobiDB-lite"/>
    </source>
</evidence>
<keyword evidence="3" id="KW-1133">Transmembrane helix</keyword>
<evidence type="ECO:0000313" key="5">
    <source>
        <dbReference type="Proteomes" id="UP001497497"/>
    </source>
</evidence>
<keyword evidence="1" id="KW-0175">Coiled coil</keyword>
<feature type="compositionally biased region" description="Polar residues" evidence="2">
    <location>
        <begin position="212"/>
        <end position="226"/>
    </location>
</feature>
<organism evidence="4 5">
    <name type="scientific">Lymnaea stagnalis</name>
    <name type="common">Great pond snail</name>
    <name type="synonym">Helix stagnalis</name>
    <dbReference type="NCBI Taxonomy" id="6523"/>
    <lineage>
        <taxon>Eukaryota</taxon>
        <taxon>Metazoa</taxon>
        <taxon>Spiralia</taxon>
        <taxon>Lophotrochozoa</taxon>
        <taxon>Mollusca</taxon>
        <taxon>Gastropoda</taxon>
        <taxon>Heterobranchia</taxon>
        <taxon>Euthyneura</taxon>
        <taxon>Panpulmonata</taxon>
        <taxon>Hygrophila</taxon>
        <taxon>Lymnaeoidea</taxon>
        <taxon>Lymnaeidae</taxon>
        <taxon>Lymnaea</taxon>
    </lineage>
</organism>
<dbReference type="Proteomes" id="UP001497497">
    <property type="component" value="Unassembled WGS sequence"/>
</dbReference>
<keyword evidence="3" id="KW-0472">Membrane</keyword>
<name>A0AAV2HZ02_LYMST</name>
<accession>A0AAV2HZ02</accession>
<protein>
    <submittedName>
        <fullName evidence="4">Uncharacterized protein</fullName>
    </submittedName>
</protein>
<sequence>MTCHVNSHCSMDTQDNHPLQKIWTAAREKLMPHWKKIGILIVGVVILGAAFGYAMSSNKKSSAVCDIVKPSALEASDSCPWQLVMSDLTHRLRLIEMAFKEQVIAREVIAAEVTNQSYSNHELERKLDNFTSSLKQLTYRLDKLNEQLGEMTSRIYSDECLGFLVLVFVAGQVILTLRSKLQLKLSYDQGQPVRHNSRDLTNQNGSGAGVVRSNSSISGSHQVAKPNTNPKQDVCVIGFNKQSLKLCLAQTEALLECLCDDVSTLTPPSHVIACHDALGGCPKARLYLVQVDCVGDREHLDVSKEAEKQSKAILTTTLRHLKSIGGHVIIVISNEEQSNQLPALSLYNTNLPILQSSDVVQELASNGKVLSVWKELTPHQLSHVRKVARSLLALKAK</sequence>
<dbReference type="AlphaFoldDB" id="A0AAV2HZ02"/>